<evidence type="ECO:0000313" key="13">
    <source>
        <dbReference type="EMBL" id="ACZ12691.1"/>
    </source>
</evidence>
<evidence type="ECO:0000256" key="3">
    <source>
        <dbReference type="ARBA" id="ARBA00022676"/>
    </source>
</evidence>
<name>D1B3M1_SULD5</name>
<dbReference type="KEGG" id="sdl:Sdel_1676"/>
<keyword evidence="10" id="KW-0997">Cell inner membrane</keyword>
<dbReference type="InterPro" id="IPR004276">
    <property type="entry name" value="GlycoTrans_28_N"/>
</dbReference>
<keyword evidence="7 10" id="KW-0472">Membrane</keyword>
<feature type="binding site" evidence="10">
    <location>
        <begin position="9"/>
        <end position="11"/>
    </location>
    <ligand>
        <name>UDP-N-acetyl-alpha-D-glucosamine</name>
        <dbReference type="ChEBI" id="CHEBI:57705"/>
    </ligand>
</feature>
<evidence type="ECO:0000256" key="2">
    <source>
        <dbReference type="ARBA" id="ARBA00022618"/>
    </source>
</evidence>
<comment type="similarity">
    <text evidence="10">Belongs to the glycosyltransferase 28 family. MurG subfamily.</text>
</comment>
<dbReference type="AlphaFoldDB" id="D1B3M1"/>
<keyword evidence="6 10" id="KW-0573">Peptidoglycan synthesis</keyword>
<evidence type="ECO:0000256" key="1">
    <source>
        <dbReference type="ARBA" id="ARBA00022475"/>
    </source>
</evidence>
<evidence type="ECO:0000259" key="12">
    <source>
        <dbReference type="Pfam" id="PF04101"/>
    </source>
</evidence>
<feature type="domain" description="Glycosyl transferase family 28 C-terminal" evidence="12">
    <location>
        <begin position="171"/>
        <end position="333"/>
    </location>
</feature>
<comment type="pathway">
    <text evidence="10">Cell wall biogenesis; peptidoglycan biosynthesis.</text>
</comment>
<dbReference type="STRING" id="525898.Sdel_1676"/>
<accession>D1B3M1</accession>
<dbReference type="GO" id="GO:0071555">
    <property type="term" value="P:cell wall organization"/>
    <property type="evidence" value="ECO:0007669"/>
    <property type="project" value="UniProtKB-KW"/>
</dbReference>
<evidence type="ECO:0000256" key="4">
    <source>
        <dbReference type="ARBA" id="ARBA00022679"/>
    </source>
</evidence>
<dbReference type="GO" id="GO:0005886">
    <property type="term" value="C:plasma membrane"/>
    <property type="evidence" value="ECO:0007669"/>
    <property type="project" value="UniProtKB-SubCell"/>
</dbReference>
<comment type="function">
    <text evidence="10">Cell wall formation. Catalyzes the transfer of a GlcNAc subunit on undecaprenyl-pyrophosphoryl-MurNAc-pentapeptide (lipid intermediate I) to form undecaprenyl-pyrophosphoryl-MurNAc-(pentapeptide)GlcNAc (lipid intermediate II).</text>
</comment>
<comment type="subcellular location">
    <subcellularLocation>
        <location evidence="10">Cell inner membrane</location>
        <topology evidence="10">Peripheral membrane protein</topology>
        <orientation evidence="10">Cytoplasmic side</orientation>
    </subcellularLocation>
</comment>
<dbReference type="Pfam" id="PF04101">
    <property type="entry name" value="Glyco_tran_28_C"/>
    <property type="match status" value="1"/>
</dbReference>
<dbReference type="GO" id="GO:0009252">
    <property type="term" value="P:peptidoglycan biosynthetic process"/>
    <property type="evidence" value="ECO:0007669"/>
    <property type="project" value="UniProtKB-UniRule"/>
</dbReference>
<dbReference type="CDD" id="cd03785">
    <property type="entry name" value="GT28_MurG"/>
    <property type="match status" value="1"/>
</dbReference>
<feature type="binding site" evidence="10">
    <location>
        <position position="123"/>
    </location>
    <ligand>
        <name>UDP-N-acetyl-alpha-D-glucosamine</name>
        <dbReference type="ChEBI" id="CHEBI:57705"/>
    </ligand>
</feature>
<dbReference type="CAZy" id="GT28">
    <property type="family name" value="Glycosyltransferase Family 28"/>
</dbReference>
<keyword evidence="2 10" id="KW-0132">Cell division</keyword>
<evidence type="ECO:0000259" key="11">
    <source>
        <dbReference type="Pfam" id="PF03033"/>
    </source>
</evidence>
<feature type="domain" description="Glycosyltransferase family 28 N-terminal" evidence="11">
    <location>
        <begin position="2"/>
        <end position="141"/>
    </location>
</feature>
<keyword evidence="3 10" id="KW-0328">Glycosyltransferase</keyword>
<evidence type="ECO:0000313" key="14">
    <source>
        <dbReference type="Proteomes" id="UP000002222"/>
    </source>
</evidence>
<sequence length="342" mass="37884">MIAITGGGTGGHLAIAKAIKEELNRRGIKPIYIGSTSGQDKSWFENDDGFEASYFLESQGIVNKKGLTKLFSLLNIIRSAFTCKKLFAKHHIHAIFSVGGYSAAPASIGALLLGRPLYIHEQNAIHGKLNAVLKPFAKAFFSSYDTQATYTNYPVNQIFFTLAKEHHTLQTIIFLGGSQGAAFINQLALKMAKILHKDGISIIHQTGIKEFATIQDFYKQEGIPADVFAFSKEIANKLRHADFAISRSGASTLWELCAAKIPALFIPYPHAAANHQYFNAKVLEEKNLALLLEQKELYDVEEVYQKIKTLDLNKISQELDTMIQPNGAKEIVDTILQTLPKE</sequence>
<gene>
    <name evidence="10" type="primary">murG</name>
    <name evidence="13" type="ordered locus">Sdel_1676</name>
</gene>
<keyword evidence="14" id="KW-1185">Reference proteome</keyword>
<comment type="catalytic activity">
    <reaction evidence="10">
        <text>di-trans,octa-cis-undecaprenyl diphospho-N-acetyl-alpha-D-muramoyl-L-alanyl-D-glutamyl-meso-2,6-diaminopimeloyl-D-alanyl-D-alanine + UDP-N-acetyl-alpha-D-glucosamine = di-trans,octa-cis-undecaprenyl diphospho-[N-acetyl-alpha-D-glucosaminyl-(1-&gt;4)]-N-acetyl-alpha-D-muramoyl-L-alanyl-D-glutamyl-meso-2,6-diaminopimeloyl-D-alanyl-D-alanine + UDP + H(+)</text>
        <dbReference type="Rhea" id="RHEA:31227"/>
        <dbReference type="ChEBI" id="CHEBI:15378"/>
        <dbReference type="ChEBI" id="CHEBI:57705"/>
        <dbReference type="ChEBI" id="CHEBI:58223"/>
        <dbReference type="ChEBI" id="CHEBI:61387"/>
        <dbReference type="ChEBI" id="CHEBI:61388"/>
        <dbReference type="EC" id="2.4.1.227"/>
    </reaction>
</comment>
<dbReference type="Proteomes" id="UP000002222">
    <property type="component" value="Chromosome"/>
</dbReference>
<dbReference type="NCBIfam" id="TIGR01133">
    <property type="entry name" value="murG"/>
    <property type="match status" value="1"/>
</dbReference>
<dbReference type="Pfam" id="PF03033">
    <property type="entry name" value="Glyco_transf_28"/>
    <property type="match status" value="1"/>
</dbReference>
<dbReference type="GO" id="GO:0008360">
    <property type="term" value="P:regulation of cell shape"/>
    <property type="evidence" value="ECO:0007669"/>
    <property type="project" value="UniProtKB-KW"/>
</dbReference>
<evidence type="ECO:0000256" key="10">
    <source>
        <dbReference type="HAMAP-Rule" id="MF_00033"/>
    </source>
</evidence>
<dbReference type="GO" id="GO:0050511">
    <property type="term" value="F:undecaprenyldiphospho-muramoylpentapeptide beta-N-acetylglucosaminyltransferase activity"/>
    <property type="evidence" value="ECO:0007669"/>
    <property type="project" value="UniProtKB-UniRule"/>
</dbReference>
<comment type="caution">
    <text evidence="10">Lacks conserved residue(s) required for the propagation of feature annotation.</text>
</comment>
<evidence type="ECO:0000256" key="6">
    <source>
        <dbReference type="ARBA" id="ARBA00022984"/>
    </source>
</evidence>
<feature type="binding site" evidence="10">
    <location>
        <position position="276"/>
    </location>
    <ligand>
        <name>UDP-N-acetyl-alpha-D-glucosamine</name>
        <dbReference type="ChEBI" id="CHEBI:57705"/>
    </ligand>
</feature>
<keyword evidence="8 10" id="KW-0131">Cell cycle</keyword>
<dbReference type="PANTHER" id="PTHR21015">
    <property type="entry name" value="UDP-N-ACETYLGLUCOSAMINE--N-ACETYLMURAMYL-(PENTAPEPTIDE) PYROPHOSPHORYL-UNDECAPRENOL N-ACETYLGLUCOSAMINE TRANSFERASE 1"/>
    <property type="match status" value="1"/>
</dbReference>
<keyword evidence="5 10" id="KW-0133">Cell shape</keyword>
<evidence type="ECO:0000256" key="7">
    <source>
        <dbReference type="ARBA" id="ARBA00023136"/>
    </source>
</evidence>
<dbReference type="InterPro" id="IPR006009">
    <property type="entry name" value="GlcNAc_MurG"/>
</dbReference>
<dbReference type="PANTHER" id="PTHR21015:SF22">
    <property type="entry name" value="GLYCOSYLTRANSFERASE"/>
    <property type="match status" value="1"/>
</dbReference>
<dbReference type="GO" id="GO:0051301">
    <property type="term" value="P:cell division"/>
    <property type="evidence" value="ECO:0007669"/>
    <property type="project" value="UniProtKB-KW"/>
</dbReference>
<dbReference type="SUPFAM" id="SSF53756">
    <property type="entry name" value="UDP-Glycosyltransferase/glycogen phosphorylase"/>
    <property type="match status" value="1"/>
</dbReference>
<dbReference type="RefSeq" id="WP_012857441.1">
    <property type="nucleotide sequence ID" value="NC_013512.1"/>
</dbReference>
<dbReference type="Gene3D" id="3.40.50.2000">
    <property type="entry name" value="Glycogen Phosphorylase B"/>
    <property type="match status" value="2"/>
</dbReference>
<dbReference type="GO" id="GO:0051991">
    <property type="term" value="F:UDP-N-acetyl-D-glucosamine:N-acetylmuramoyl-L-alanyl-D-glutamyl-meso-2,6-diaminopimelyl-D-alanyl-D-alanine-diphosphoundecaprenol 4-beta-N-acetylglucosaminlytransferase activity"/>
    <property type="evidence" value="ECO:0007669"/>
    <property type="project" value="RHEA"/>
</dbReference>
<dbReference type="InterPro" id="IPR007235">
    <property type="entry name" value="Glyco_trans_28_C"/>
</dbReference>
<dbReference type="UniPathway" id="UPA00219"/>
<keyword evidence="4 10" id="KW-0808">Transferase</keyword>
<dbReference type="HOGENOM" id="CLU_037404_2_0_7"/>
<dbReference type="HAMAP" id="MF_00033">
    <property type="entry name" value="MurG"/>
    <property type="match status" value="1"/>
</dbReference>
<proteinExistence type="inferred from homology"/>
<reference evidence="14" key="1">
    <citation type="submission" date="2009-11" db="EMBL/GenBank/DDBJ databases">
        <title>The complete genome of Sulfurospirillum deleyianum DSM 6946.</title>
        <authorList>
            <consortium name="US DOE Joint Genome Institute (JGI-PGF)"/>
            <person name="Lucas S."/>
            <person name="Copeland A."/>
            <person name="Lapidus A."/>
            <person name="Glavina del Rio T."/>
            <person name="Dalin E."/>
            <person name="Tice H."/>
            <person name="Bruce D."/>
            <person name="Goodwin L."/>
            <person name="Pitluck S."/>
            <person name="Kyrpides N."/>
            <person name="Mavromatis K."/>
            <person name="Ivanova N."/>
            <person name="Ovchinnikova G."/>
            <person name="Munk A.C."/>
            <person name="Lu M."/>
            <person name="Brettin T."/>
            <person name="Detter J.C."/>
            <person name="Han C."/>
            <person name="Tapia R."/>
            <person name="Larimer F."/>
            <person name="Land M."/>
            <person name="Hauser L."/>
            <person name="Markowitz V."/>
            <person name="Cheng J.F."/>
            <person name="Hugenholtz P."/>
            <person name="Woyke T."/>
            <person name="Wu D."/>
            <person name="Aumann P."/>
            <person name="Schneider S."/>
            <person name="Lang E."/>
            <person name="Spring S."/>
            <person name="Klenk H.P."/>
            <person name="Eisen J.A."/>
        </authorList>
    </citation>
    <scope>NUCLEOTIDE SEQUENCE [LARGE SCALE GENOMIC DNA]</scope>
    <source>
        <strain evidence="14">ATCC 51133 / DSM 6946 / 5175</strain>
    </source>
</reference>
<organism evidence="13 14">
    <name type="scientific">Sulfurospirillum deleyianum (strain ATCC 51133 / DSM 6946 / 5175)</name>
    <dbReference type="NCBI Taxonomy" id="525898"/>
    <lineage>
        <taxon>Bacteria</taxon>
        <taxon>Pseudomonadati</taxon>
        <taxon>Campylobacterota</taxon>
        <taxon>Epsilonproteobacteria</taxon>
        <taxon>Campylobacterales</taxon>
        <taxon>Sulfurospirillaceae</taxon>
        <taxon>Sulfurospirillum</taxon>
    </lineage>
</organism>
<dbReference type="GO" id="GO:0005975">
    <property type="term" value="P:carbohydrate metabolic process"/>
    <property type="evidence" value="ECO:0007669"/>
    <property type="project" value="InterPro"/>
</dbReference>
<feature type="binding site" evidence="10">
    <location>
        <position position="178"/>
    </location>
    <ligand>
        <name>UDP-N-acetyl-alpha-D-glucosamine</name>
        <dbReference type="ChEBI" id="CHEBI:57705"/>
    </ligand>
</feature>
<evidence type="ECO:0000256" key="5">
    <source>
        <dbReference type="ARBA" id="ARBA00022960"/>
    </source>
</evidence>
<dbReference type="eggNOG" id="COG0707">
    <property type="taxonomic scope" value="Bacteria"/>
</dbReference>
<dbReference type="EC" id="2.4.1.227" evidence="10"/>
<protein>
    <recommendedName>
        <fullName evidence="10">UDP-N-acetylglucosamine--N-acetylmuramyl-(pentapeptide) pyrophosphoryl-undecaprenol N-acetylglucosamine transferase</fullName>
        <ecNumber evidence="10">2.4.1.227</ecNumber>
    </recommendedName>
    <alternativeName>
        <fullName evidence="10">Undecaprenyl-PP-MurNAc-pentapeptide-UDPGlcNAc GlcNAc transferase</fullName>
    </alternativeName>
</protein>
<evidence type="ECO:0000256" key="9">
    <source>
        <dbReference type="ARBA" id="ARBA00023316"/>
    </source>
</evidence>
<keyword evidence="1 10" id="KW-1003">Cell membrane</keyword>
<evidence type="ECO:0000256" key="8">
    <source>
        <dbReference type="ARBA" id="ARBA00023306"/>
    </source>
</evidence>
<keyword evidence="9 10" id="KW-0961">Cell wall biogenesis/degradation</keyword>
<reference evidence="13 14" key="2">
    <citation type="journal article" date="2010" name="Stand. Genomic Sci.">
        <title>Complete genome sequence of Sulfurospirillum deleyianum type strain (5175).</title>
        <authorList>
            <person name="Sikorski J."/>
            <person name="Lapidus A."/>
            <person name="Copeland A."/>
            <person name="Glavina Del Rio T."/>
            <person name="Nolan M."/>
            <person name="Lucas S."/>
            <person name="Chen F."/>
            <person name="Tice H."/>
            <person name="Cheng J.F."/>
            <person name="Saunders E."/>
            <person name="Bruce D."/>
            <person name="Goodwin L."/>
            <person name="Pitluck S."/>
            <person name="Ovchinnikova G."/>
            <person name="Pati A."/>
            <person name="Ivanova N."/>
            <person name="Mavromatis K."/>
            <person name="Chen A."/>
            <person name="Palaniappan K."/>
            <person name="Chain P."/>
            <person name="Land M."/>
            <person name="Hauser L."/>
            <person name="Chang Y.J."/>
            <person name="Jeffries C.D."/>
            <person name="Brettin T."/>
            <person name="Detter J.C."/>
            <person name="Han C."/>
            <person name="Rohde M."/>
            <person name="Lang E."/>
            <person name="Spring S."/>
            <person name="Goker M."/>
            <person name="Bristow J."/>
            <person name="Eisen J.A."/>
            <person name="Markowitz V."/>
            <person name="Hugenholtz P."/>
            <person name="Kyrpides N.C."/>
            <person name="Klenk H.P."/>
        </authorList>
    </citation>
    <scope>NUCLEOTIDE SEQUENCE [LARGE SCALE GENOMIC DNA]</scope>
    <source>
        <strain evidence="14">ATCC 51133 / DSM 6946 / 5175</strain>
    </source>
</reference>
<dbReference type="EMBL" id="CP001816">
    <property type="protein sequence ID" value="ACZ12691.1"/>
    <property type="molecule type" value="Genomic_DNA"/>
</dbReference>
<dbReference type="OrthoDB" id="9808936at2"/>